<dbReference type="InterPro" id="IPR025736">
    <property type="entry name" value="PucR_C-HTH_dom"/>
</dbReference>
<keyword evidence="5" id="KW-1185">Reference proteome</keyword>
<dbReference type="InterPro" id="IPR041522">
    <property type="entry name" value="CdaR_GGDEF"/>
</dbReference>
<dbReference type="PANTHER" id="PTHR33744">
    <property type="entry name" value="CARBOHYDRATE DIACID REGULATOR"/>
    <property type="match status" value="1"/>
</dbReference>
<protein>
    <submittedName>
        <fullName evidence="4">DNA-binding PucR family transcriptional regulator</fullName>
    </submittedName>
</protein>
<gene>
    <name evidence="4" type="ORF">HNQ41_000734</name>
</gene>
<comment type="caution">
    <text evidence="4">The sequence shown here is derived from an EMBL/GenBank/DDBJ whole genome shotgun (WGS) entry which is preliminary data.</text>
</comment>
<feature type="domain" description="CdaR GGDEF-like" evidence="3">
    <location>
        <begin position="173"/>
        <end position="296"/>
    </location>
</feature>
<name>A0A840QMN3_9BACI</name>
<dbReference type="Proteomes" id="UP000551878">
    <property type="component" value="Unassembled WGS sequence"/>
</dbReference>
<evidence type="ECO:0000313" key="5">
    <source>
        <dbReference type="Proteomes" id="UP000551878"/>
    </source>
</evidence>
<sequence>MGVTMLNENPFRSSANSLESLVDEMNEMLGYPITIEDANHRLLAYSSHDDQTDPARVATIMRRGVPEKIVNCLWKEGVMLKINQSDHPVHISGIQEIGLGSRTVMAISTKKEILGYIWIHGNGDRLSDDELELLKKASHVAKNQLLSLNSQKKQREKCRKEMFWQILTGALQSHEDIKKHFEYANVSVPSFVSVVVFQFEKDITSSIEREASYMIKTLEEVSGVFYVVDERKLILLCNIPTSEKAESLLSKFIGQFIAHMNARIKEGEVIGGFGNIYKRYCQIISSYQEALTVLQLKHQFPGKIKDICGYKQLGIYRYLNLIHEKNEADGYENVSLQKLLEYDQIQNTDLVDTLEAFLNNDCNVNEAAKEIHVHTNTMNYRLKRISEIGDINLRCMNEKLTLFLDIKSKKLKQE</sequence>
<evidence type="ECO:0000259" key="2">
    <source>
        <dbReference type="Pfam" id="PF13556"/>
    </source>
</evidence>
<evidence type="ECO:0000313" key="4">
    <source>
        <dbReference type="EMBL" id="MBB5172590.1"/>
    </source>
</evidence>
<proteinExistence type="inferred from homology"/>
<dbReference type="EMBL" id="JACHHB010000002">
    <property type="protein sequence ID" value="MBB5172590.1"/>
    <property type="molecule type" value="Genomic_DNA"/>
</dbReference>
<reference evidence="4 5" key="1">
    <citation type="submission" date="2020-08" db="EMBL/GenBank/DDBJ databases">
        <title>Genomic Encyclopedia of Type Strains, Phase IV (KMG-IV): sequencing the most valuable type-strain genomes for metagenomic binning, comparative biology and taxonomic classification.</title>
        <authorList>
            <person name="Goeker M."/>
        </authorList>
    </citation>
    <scope>NUCLEOTIDE SEQUENCE [LARGE SCALE GENOMIC DNA]</scope>
    <source>
        <strain evidence="4 5">DSM 24696</strain>
    </source>
</reference>
<evidence type="ECO:0000259" key="3">
    <source>
        <dbReference type="Pfam" id="PF17853"/>
    </source>
</evidence>
<dbReference type="RefSeq" id="WP_184663037.1">
    <property type="nucleotide sequence ID" value="NZ_JACHHB010000002.1"/>
</dbReference>
<feature type="domain" description="PucR C-terminal helix-turn-helix" evidence="2">
    <location>
        <begin position="350"/>
        <end position="406"/>
    </location>
</feature>
<dbReference type="GO" id="GO:0003677">
    <property type="term" value="F:DNA binding"/>
    <property type="evidence" value="ECO:0007669"/>
    <property type="project" value="UniProtKB-KW"/>
</dbReference>
<dbReference type="Pfam" id="PF17853">
    <property type="entry name" value="GGDEF_2"/>
    <property type="match status" value="1"/>
</dbReference>
<dbReference type="Gene3D" id="1.10.10.2840">
    <property type="entry name" value="PucR C-terminal helix-turn-helix domain"/>
    <property type="match status" value="1"/>
</dbReference>
<accession>A0A840QMN3</accession>
<keyword evidence="4" id="KW-0238">DNA-binding</keyword>
<evidence type="ECO:0000256" key="1">
    <source>
        <dbReference type="ARBA" id="ARBA00006754"/>
    </source>
</evidence>
<dbReference type="AlphaFoldDB" id="A0A840QMN3"/>
<dbReference type="PANTHER" id="PTHR33744:SF1">
    <property type="entry name" value="DNA-BINDING TRANSCRIPTIONAL ACTIVATOR ADER"/>
    <property type="match status" value="1"/>
</dbReference>
<dbReference type="Pfam" id="PF13556">
    <property type="entry name" value="HTH_30"/>
    <property type="match status" value="1"/>
</dbReference>
<dbReference type="InterPro" id="IPR051448">
    <property type="entry name" value="CdaR-like_regulators"/>
</dbReference>
<dbReference type="InterPro" id="IPR042070">
    <property type="entry name" value="PucR_C-HTH_sf"/>
</dbReference>
<comment type="similarity">
    <text evidence="1">Belongs to the CdaR family.</text>
</comment>
<organism evidence="4 5">
    <name type="scientific">Texcoconibacillus texcoconensis</name>
    <dbReference type="NCBI Taxonomy" id="1095777"/>
    <lineage>
        <taxon>Bacteria</taxon>
        <taxon>Bacillati</taxon>
        <taxon>Bacillota</taxon>
        <taxon>Bacilli</taxon>
        <taxon>Bacillales</taxon>
        <taxon>Bacillaceae</taxon>
        <taxon>Texcoconibacillus</taxon>
    </lineage>
</organism>